<dbReference type="InterPro" id="IPR050325">
    <property type="entry name" value="Prot/Nucl_acid_deglycase"/>
</dbReference>
<dbReference type="GO" id="GO:0046295">
    <property type="term" value="P:glycolate biosynthetic process"/>
    <property type="evidence" value="ECO:0007669"/>
    <property type="project" value="TreeGrafter"/>
</dbReference>
<dbReference type="PANTHER" id="PTHR48094">
    <property type="entry name" value="PROTEIN/NUCLEIC ACID DEGLYCASE DJ-1-RELATED"/>
    <property type="match status" value="1"/>
</dbReference>
<protein>
    <recommendedName>
        <fullName evidence="4">DJ-1/PfpI domain-containing protein</fullName>
    </recommendedName>
</protein>
<dbReference type="Gene3D" id="3.40.50.880">
    <property type="match status" value="1"/>
</dbReference>
<dbReference type="GO" id="GO:0051896">
    <property type="term" value="P:regulation of phosphatidylinositol 3-kinase/protein kinase B signal transduction"/>
    <property type="evidence" value="ECO:0007669"/>
    <property type="project" value="UniProtKB-ARBA"/>
</dbReference>
<feature type="domain" description="DJ-1/PfpI" evidence="4">
    <location>
        <begin position="41"/>
        <end position="203"/>
    </location>
</feature>
<evidence type="ECO:0000313" key="6">
    <source>
        <dbReference type="Proteomes" id="UP000617340"/>
    </source>
</evidence>
<dbReference type="InterPro" id="IPR006287">
    <property type="entry name" value="DJ-1"/>
</dbReference>
<evidence type="ECO:0000256" key="3">
    <source>
        <dbReference type="ARBA" id="ARBA00023097"/>
    </source>
</evidence>
<dbReference type="EMBL" id="JACSDZ010000004">
    <property type="protein sequence ID" value="KAF7406007.1"/>
    <property type="molecule type" value="Genomic_DNA"/>
</dbReference>
<reference evidence="5" key="1">
    <citation type="journal article" date="2020" name="G3 (Bethesda)">
        <title>High-Quality Assemblies for Three Invasive Social Wasps from the &lt;i&gt;Vespula&lt;/i&gt; Genus.</title>
        <authorList>
            <person name="Harrop T.W.R."/>
            <person name="Guhlin J."/>
            <person name="McLaughlin G.M."/>
            <person name="Permina E."/>
            <person name="Stockwell P."/>
            <person name="Gilligan J."/>
            <person name="Le Lec M.F."/>
            <person name="Gruber M.A.M."/>
            <person name="Quinn O."/>
            <person name="Lovegrove M."/>
            <person name="Duncan E.J."/>
            <person name="Remnant E.J."/>
            <person name="Van Eeckhoven J."/>
            <person name="Graham B."/>
            <person name="Knapp R.A."/>
            <person name="Langford K.W."/>
            <person name="Kronenberg Z."/>
            <person name="Press M.O."/>
            <person name="Eacker S.M."/>
            <person name="Wilson-Rankin E.E."/>
            <person name="Purcell J."/>
            <person name="Lester P.J."/>
            <person name="Dearden P.K."/>
        </authorList>
    </citation>
    <scope>NUCLEOTIDE SEQUENCE</scope>
    <source>
        <strain evidence="5">Linc-1</strain>
    </source>
</reference>
<organism evidence="5 6">
    <name type="scientific">Vespula germanica</name>
    <name type="common">German yellow jacket</name>
    <name type="synonym">Paravespula germanica</name>
    <dbReference type="NCBI Taxonomy" id="30212"/>
    <lineage>
        <taxon>Eukaryota</taxon>
        <taxon>Metazoa</taxon>
        <taxon>Ecdysozoa</taxon>
        <taxon>Arthropoda</taxon>
        <taxon>Hexapoda</taxon>
        <taxon>Insecta</taxon>
        <taxon>Pterygota</taxon>
        <taxon>Neoptera</taxon>
        <taxon>Endopterygota</taxon>
        <taxon>Hymenoptera</taxon>
        <taxon>Apocrita</taxon>
        <taxon>Aculeata</taxon>
        <taxon>Vespoidea</taxon>
        <taxon>Vespidae</taxon>
        <taxon>Vespinae</taxon>
        <taxon>Vespula</taxon>
    </lineage>
</organism>
<evidence type="ECO:0000313" key="5">
    <source>
        <dbReference type="EMBL" id="KAF7406007.1"/>
    </source>
</evidence>
<evidence type="ECO:0000256" key="2">
    <source>
        <dbReference type="ARBA" id="ARBA00022490"/>
    </source>
</evidence>
<dbReference type="GO" id="GO:0006979">
    <property type="term" value="P:response to oxidative stress"/>
    <property type="evidence" value="ECO:0007669"/>
    <property type="project" value="UniProtKB-ARBA"/>
</dbReference>
<proteinExistence type="predicted"/>
<sequence length="227" mass="24732">MKIAIQLYSLFVKIPKPVWRSSAYNFRYTAKYSNKMADITALLLIFDGSEEMEAVITADVLRRGGVCVTIASLGDNECVKCSREVKICADTTLANVSEKEKYDVVILPGGLGAARAFAESAEVGKLLKKQEKGNRLIAAICAAPIALKSHGIGKGKRLTSYPAMKNQLTNGYEYSEDRVVVDGNLITSRGPGTAFAFGLALIERLVSKETAVTVAKGMLYEDYKYKL</sequence>
<gene>
    <name evidence="5" type="ORF">HZH68_005376</name>
</gene>
<evidence type="ECO:0000259" key="4">
    <source>
        <dbReference type="Pfam" id="PF01965"/>
    </source>
</evidence>
<dbReference type="PANTHER" id="PTHR48094:SF12">
    <property type="entry name" value="PARKINSON DISEASE PROTEIN 7 HOMOLOG"/>
    <property type="match status" value="1"/>
</dbReference>
<dbReference type="InterPro" id="IPR002818">
    <property type="entry name" value="DJ-1/PfpI"/>
</dbReference>
<keyword evidence="6" id="KW-1185">Reference proteome</keyword>
<keyword evidence="3" id="KW-0558">Oxidation</keyword>
<name>A0A834NE82_VESGE</name>
<evidence type="ECO:0000256" key="1">
    <source>
        <dbReference type="ARBA" id="ARBA00004496"/>
    </source>
</evidence>
<dbReference type="GO" id="GO:0005739">
    <property type="term" value="C:mitochondrion"/>
    <property type="evidence" value="ECO:0007669"/>
    <property type="project" value="TreeGrafter"/>
</dbReference>
<dbReference type="Pfam" id="PF01965">
    <property type="entry name" value="DJ-1_PfpI"/>
    <property type="match status" value="1"/>
</dbReference>
<dbReference type="NCBIfam" id="TIGR01383">
    <property type="entry name" value="not_thiJ"/>
    <property type="match status" value="1"/>
</dbReference>
<comment type="subcellular location">
    <subcellularLocation>
        <location evidence="1">Cytoplasm</location>
    </subcellularLocation>
</comment>
<dbReference type="GO" id="GO:0005634">
    <property type="term" value="C:nucleus"/>
    <property type="evidence" value="ECO:0007669"/>
    <property type="project" value="TreeGrafter"/>
</dbReference>
<dbReference type="Proteomes" id="UP000617340">
    <property type="component" value="Unassembled WGS sequence"/>
</dbReference>
<keyword evidence="2" id="KW-0963">Cytoplasm</keyword>
<comment type="caution">
    <text evidence="5">The sequence shown here is derived from an EMBL/GenBank/DDBJ whole genome shotgun (WGS) entry which is preliminary data.</text>
</comment>
<dbReference type="FunFam" id="3.40.50.880:FF:000022">
    <property type="entry name" value="protein deglycase DJ-1"/>
    <property type="match status" value="1"/>
</dbReference>
<accession>A0A834NE82</accession>
<dbReference type="CDD" id="cd03135">
    <property type="entry name" value="GATase1_DJ-1"/>
    <property type="match status" value="1"/>
</dbReference>
<dbReference type="SUPFAM" id="SSF52317">
    <property type="entry name" value="Class I glutamine amidotransferase-like"/>
    <property type="match status" value="1"/>
</dbReference>
<dbReference type="AlphaFoldDB" id="A0A834NE82"/>
<dbReference type="InterPro" id="IPR029062">
    <property type="entry name" value="Class_I_gatase-like"/>
</dbReference>
<dbReference type="GO" id="GO:1903189">
    <property type="term" value="P:glyoxal metabolic process"/>
    <property type="evidence" value="ECO:0007669"/>
    <property type="project" value="TreeGrafter"/>
</dbReference>